<gene>
    <name evidence="2" type="ORF">ELS83_01710</name>
</gene>
<keyword evidence="3" id="KW-1185">Reference proteome</keyword>
<organism evidence="2 3">
    <name type="scientific">Marinifilum caeruleilacunae</name>
    <dbReference type="NCBI Taxonomy" id="2499076"/>
    <lineage>
        <taxon>Bacteria</taxon>
        <taxon>Pseudomonadati</taxon>
        <taxon>Bacteroidota</taxon>
        <taxon>Bacteroidia</taxon>
        <taxon>Marinilabiliales</taxon>
        <taxon>Marinifilaceae</taxon>
    </lineage>
</organism>
<feature type="signal peptide" evidence="1">
    <location>
        <begin position="1"/>
        <end position="20"/>
    </location>
</feature>
<reference evidence="2 3" key="1">
    <citation type="submission" date="2018-12" db="EMBL/GenBank/DDBJ databases">
        <title>Marinifilum JC070 sp. nov., a marine bacterium isolated from Yongle Blue Hole in the South China Sea.</title>
        <authorList>
            <person name="Fu T."/>
        </authorList>
    </citation>
    <scope>NUCLEOTIDE SEQUENCE [LARGE SCALE GENOMIC DNA]</scope>
    <source>
        <strain evidence="2 3">JC070</strain>
    </source>
</reference>
<keyword evidence="1" id="KW-0732">Signal</keyword>
<accession>A0ABX1WR72</accession>
<dbReference type="Gene3D" id="2.60.40.1120">
    <property type="entry name" value="Carboxypeptidase-like, regulatory domain"/>
    <property type="match status" value="1"/>
</dbReference>
<dbReference type="Proteomes" id="UP000732105">
    <property type="component" value="Unassembled WGS sequence"/>
</dbReference>
<sequence>MTKKLLLILIILFASSIAFAQVEIKGKVILKEENAELPGVSIIEKGTDNSTTTDLDGNFTISVSKPDAILIFSFVGIRTKEVKLKNETELLVFLKSDCLMDTFDHQYIGILASSGAVHTPFGGQFELSFPPFFYSTTLKTAINYQTNKRDNEFLNSQIEFDHVIFECDFQMDLKWYYRKVTFENEFNATAYSLESHFLLDVLNFDSFYNVGFITGYGELSFRPIEADRKEVLSGPVIGVVADIGKPLYSNVFAKAAIYKDMVEYQAQIRFDYKKLAAFVNFYRLNSFTEVSLGFGINTGYRSSRHRR</sequence>
<proteinExistence type="predicted"/>
<dbReference type="Pfam" id="PF13715">
    <property type="entry name" value="CarbopepD_reg_2"/>
    <property type="match status" value="1"/>
</dbReference>
<dbReference type="InterPro" id="IPR008969">
    <property type="entry name" value="CarboxyPept-like_regulatory"/>
</dbReference>
<evidence type="ECO:0000313" key="2">
    <source>
        <dbReference type="EMBL" id="NOU58516.1"/>
    </source>
</evidence>
<name>A0ABX1WR72_9BACT</name>
<protein>
    <recommendedName>
        <fullName evidence="4">Carboxypeptidase-like regulatory domain-containing protein</fullName>
    </recommendedName>
</protein>
<dbReference type="SUPFAM" id="SSF49464">
    <property type="entry name" value="Carboxypeptidase regulatory domain-like"/>
    <property type="match status" value="1"/>
</dbReference>
<evidence type="ECO:0000313" key="3">
    <source>
        <dbReference type="Proteomes" id="UP000732105"/>
    </source>
</evidence>
<dbReference type="EMBL" id="RZNH01000002">
    <property type="protein sequence ID" value="NOU58516.1"/>
    <property type="molecule type" value="Genomic_DNA"/>
</dbReference>
<comment type="caution">
    <text evidence="2">The sequence shown here is derived from an EMBL/GenBank/DDBJ whole genome shotgun (WGS) entry which is preliminary data.</text>
</comment>
<evidence type="ECO:0008006" key="4">
    <source>
        <dbReference type="Google" id="ProtNLM"/>
    </source>
</evidence>
<feature type="chain" id="PRO_5045971798" description="Carboxypeptidase-like regulatory domain-containing protein" evidence="1">
    <location>
        <begin position="21"/>
        <end position="307"/>
    </location>
</feature>
<dbReference type="RefSeq" id="WP_171593785.1">
    <property type="nucleotide sequence ID" value="NZ_RZNH01000002.1"/>
</dbReference>
<evidence type="ECO:0000256" key="1">
    <source>
        <dbReference type="SAM" id="SignalP"/>
    </source>
</evidence>